<evidence type="ECO:0000313" key="1">
    <source>
        <dbReference type="EMBL" id="AVM87297.1"/>
    </source>
</evidence>
<reference evidence="1" key="1">
    <citation type="journal article" date="2018" name="Nature">
        <title>The evolutionary history of vertebrate RNA viruses.</title>
        <authorList>
            <person name="Shi M."/>
            <person name="Lin X.D."/>
            <person name="Chen X."/>
            <person name="Tian J.H."/>
            <person name="Chen L.J."/>
            <person name="Li K."/>
            <person name="Wang W."/>
            <person name="Eden J.S."/>
            <person name="Shen J.J."/>
            <person name="Liu L."/>
            <person name="Holmes E.C."/>
            <person name="Zhang Y.Z."/>
        </authorList>
    </citation>
    <scope>NUCLEOTIDE SEQUENCE</scope>
    <source>
        <strain evidence="1">BHNC4885</strain>
    </source>
</reference>
<organism evidence="1">
    <name type="scientific">Fujian dimarhabdovirus</name>
    <dbReference type="NCBI Taxonomy" id="2116366"/>
    <lineage>
        <taxon>Viruses</taxon>
        <taxon>Riboviria</taxon>
        <taxon>Orthornavirae</taxon>
        <taxon>Negarnaviricota</taxon>
        <taxon>Haploviricotina</taxon>
        <taxon>Monjiviricetes</taxon>
        <taxon>Mononegavirales</taxon>
        <taxon>Rhabdoviridae</taxon>
        <taxon>Rhabdoviridae incertae sedis</taxon>
        <taxon>Betaplatrhavirus</taxon>
        <taxon>Betaplatrhavirus fujian</taxon>
    </lineage>
</organism>
<name>A0A2P1GMR9_9RHAB</name>
<protein>
    <submittedName>
        <fullName evidence="1">Uncharacterized protein</fullName>
    </submittedName>
</protein>
<dbReference type="EMBL" id="MG600015">
    <property type="protein sequence ID" value="AVM87297.1"/>
    <property type="molecule type" value="Viral_cRNA"/>
</dbReference>
<proteinExistence type="predicted"/>
<sequence length="190" mass="21267">MKKTPSAFLLFKEIRGQYLGDHTVTTINGPVDPPPEGLFSFKAIYERPMDCSLKSFIERNLYIKTKIQVTGPIEKFNYTTGLQLLSLIRFPTYVNRTQRSIILSSSSIALSTGVSYKSPHVNGLHTDVWTIRVDPAEEISLTGSMKIELVSSIDDVILSISHCSKSTDCHGLIYPDMMPQWVKGVIRDLA</sequence>
<accession>A0A2P1GMR9</accession>